<evidence type="ECO:0000313" key="1">
    <source>
        <dbReference type="EMBL" id="OWK38140.1"/>
    </source>
</evidence>
<dbReference type="EMBL" id="NIDE01000014">
    <property type="protein sequence ID" value="OWK38140.1"/>
    <property type="molecule type" value="Genomic_DNA"/>
</dbReference>
<name>A0A225D966_9BACT</name>
<organism evidence="1 2">
    <name type="scientific">Fimbriiglobus ruber</name>
    <dbReference type="NCBI Taxonomy" id="1908690"/>
    <lineage>
        <taxon>Bacteria</taxon>
        <taxon>Pseudomonadati</taxon>
        <taxon>Planctomycetota</taxon>
        <taxon>Planctomycetia</taxon>
        <taxon>Gemmatales</taxon>
        <taxon>Gemmataceae</taxon>
        <taxon>Fimbriiglobus</taxon>
    </lineage>
</organism>
<keyword evidence="2" id="KW-1185">Reference proteome</keyword>
<dbReference type="NCBIfam" id="TIGR02574">
    <property type="entry name" value="stabl_TIGR02574"/>
    <property type="match status" value="1"/>
</dbReference>
<proteinExistence type="predicted"/>
<evidence type="ECO:0000313" key="2">
    <source>
        <dbReference type="Proteomes" id="UP000214646"/>
    </source>
</evidence>
<comment type="caution">
    <text evidence="1">The sequence shown here is derived from an EMBL/GenBank/DDBJ whole genome shotgun (WGS) entry which is preliminary data.</text>
</comment>
<dbReference type="Pfam" id="PF09720">
    <property type="entry name" value="Unstab_antitox"/>
    <property type="match status" value="1"/>
</dbReference>
<dbReference type="InterPro" id="IPR013406">
    <property type="entry name" value="CHP02574_addiction_mod"/>
</dbReference>
<protein>
    <submittedName>
        <fullName evidence="1">Uncharacterized protein</fullName>
    </submittedName>
</protein>
<dbReference type="AlphaFoldDB" id="A0A225D966"/>
<sequence length="56" mass="6545">MFRLWDQILDTGWQPSPDPALLAELDRRLAAHAADPSRALTRDQVVDHVRRNRYCM</sequence>
<gene>
    <name evidence="1" type="ORF">FRUB_07260</name>
</gene>
<accession>A0A225D966</accession>
<dbReference type="Proteomes" id="UP000214646">
    <property type="component" value="Unassembled WGS sequence"/>
</dbReference>
<reference evidence="2" key="1">
    <citation type="submission" date="2017-06" db="EMBL/GenBank/DDBJ databases">
        <title>Genome analysis of Fimbriiglobus ruber SP5, the first member of the order Planctomycetales with confirmed chitinolytic capability.</title>
        <authorList>
            <person name="Ravin N.V."/>
            <person name="Rakitin A.L."/>
            <person name="Ivanova A.A."/>
            <person name="Beletsky A.V."/>
            <person name="Kulichevskaya I.S."/>
            <person name="Mardanov A.V."/>
            <person name="Dedysh S.N."/>
        </authorList>
    </citation>
    <scope>NUCLEOTIDE SEQUENCE [LARGE SCALE GENOMIC DNA]</scope>
    <source>
        <strain evidence="2">SP5</strain>
    </source>
</reference>